<keyword evidence="2" id="KW-0805">Transcription regulation</keyword>
<keyword evidence="4" id="KW-0804">Transcription</keyword>
<evidence type="ECO:0000256" key="5">
    <source>
        <dbReference type="ARBA" id="ARBA00023242"/>
    </source>
</evidence>
<comment type="caution">
    <text evidence="6">The sequence shown here is derived from an EMBL/GenBank/DDBJ whole genome shotgun (WGS) entry which is preliminary data.</text>
</comment>
<accession>A0ABQ7YS26</accession>
<proteinExistence type="predicted"/>
<evidence type="ECO:0000313" key="6">
    <source>
        <dbReference type="EMBL" id="KAH0870629.1"/>
    </source>
</evidence>
<gene>
    <name evidence="6" type="ORF">HID58_077651</name>
</gene>
<keyword evidence="3" id="KW-0238">DNA-binding</keyword>
<evidence type="ECO:0000256" key="1">
    <source>
        <dbReference type="ARBA" id="ARBA00004123"/>
    </source>
</evidence>
<evidence type="ECO:0000256" key="4">
    <source>
        <dbReference type="ARBA" id="ARBA00023163"/>
    </source>
</evidence>
<protein>
    <submittedName>
        <fullName evidence="6">Uncharacterized protein</fullName>
    </submittedName>
</protein>
<dbReference type="SUPFAM" id="SSF50916">
    <property type="entry name" value="Rap30/74 interaction domains"/>
    <property type="match status" value="1"/>
</dbReference>
<evidence type="ECO:0000256" key="2">
    <source>
        <dbReference type="ARBA" id="ARBA00023015"/>
    </source>
</evidence>
<evidence type="ECO:0000256" key="3">
    <source>
        <dbReference type="ARBA" id="ARBA00023125"/>
    </source>
</evidence>
<keyword evidence="7" id="KW-1185">Reference proteome</keyword>
<name>A0ABQ7YS26_BRANA</name>
<dbReference type="InterPro" id="IPR003196">
    <property type="entry name" value="TFIIF_beta"/>
</dbReference>
<dbReference type="Proteomes" id="UP000824890">
    <property type="component" value="Unassembled WGS sequence"/>
</dbReference>
<evidence type="ECO:0000313" key="7">
    <source>
        <dbReference type="Proteomes" id="UP000824890"/>
    </source>
</evidence>
<keyword evidence="5" id="KW-0539">Nucleus</keyword>
<dbReference type="EMBL" id="JAGKQM010000017">
    <property type="protein sequence ID" value="KAH0870629.1"/>
    <property type="molecule type" value="Genomic_DNA"/>
</dbReference>
<organism evidence="6 7">
    <name type="scientific">Brassica napus</name>
    <name type="common">Rape</name>
    <dbReference type="NCBI Taxonomy" id="3708"/>
    <lineage>
        <taxon>Eukaryota</taxon>
        <taxon>Viridiplantae</taxon>
        <taxon>Streptophyta</taxon>
        <taxon>Embryophyta</taxon>
        <taxon>Tracheophyta</taxon>
        <taxon>Spermatophyta</taxon>
        <taxon>Magnoliopsida</taxon>
        <taxon>eudicotyledons</taxon>
        <taxon>Gunneridae</taxon>
        <taxon>Pentapetalae</taxon>
        <taxon>rosids</taxon>
        <taxon>malvids</taxon>
        <taxon>Brassicales</taxon>
        <taxon>Brassicaceae</taxon>
        <taxon>Brassiceae</taxon>
        <taxon>Brassica</taxon>
    </lineage>
</organism>
<sequence length="111" mass="12087">MKMGESAAKENENPCGLETELAEISMWLMKCPSLAASSLKSLPSPVDPYLPVAKLIISIDSLASVDDETKVAMELTRDEFGNTPKRYALEMSTDCIPMLVFSESSSHGKET</sequence>
<dbReference type="PANTHER" id="PTHR10445">
    <property type="entry name" value="GENERAL TRANSCRIPTION FACTOR IIF SUBUNIT 2"/>
    <property type="match status" value="1"/>
</dbReference>
<dbReference type="PANTHER" id="PTHR10445:SF2">
    <property type="entry name" value="TRANSCRIPTION INITIATION FACTOR IIF, BETA SUBUNIT"/>
    <property type="match status" value="1"/>
</dbReference>
<dbReference type="InterPro" id="IPR011039">
    <property type="entry name" value="TFIIF_interaction"/>
</dbReference>
<reference evidence="6 7" key="1">
    <citation type="submission" date="2021-05" db="EMBL/GenBank/DDBJ databases">
        <title>Genome Assembly of Synthetic Allotetraploid Brassica napus Reveals Homoeologous Exchanges between Subgenomes.</title>
        <authorList>
            <person name="Davis J.T."/>
        </authorList>
    </citation>
    <scope>NUCLEOTIDE SEQUENCE [LARGE SCALE GENOMIC DNA]</scope>
    <source>
        <strain evidence="7">cv. Da-Ae</strain>
        <tissue evidence="6">Seedling</tissue>
    </source>
</reference>
<comment type="subcellular location">
    <subcellularLocation>
        <location evidence="1">Nucleus</location>
    </subcellularLocation>
</comment>